<gene>
    <name evidence="3" type="ORF">NECHADRAFT_85360</name>
</gene>
<evidence type="ECO:0000313" key="4">
    <source>
        <dbReference type="Proteomes" id="UP000005206"/>
    </source>
</evidence>
<feature type="region of interest" description="Disordered" evidence="1">
    <location>
        <begin position="89"/>
        <end position="109"/>
    </location>
</feature>
<dbReference type="GeneID" id="9674069"/>
<dbReference type="InParanoid" id="C7ZJ49"/>
<dbReference type="AlphaFoldDB" id="C7ZJ49"/>
<evidence type="ECO:0000256" key="2">
    <source>
        <dbReference type="SAM" id="SignalP"/>
    </source>
</evidence>
<dbReference type="Proteomes" id="UP000005206">
    <property type="component" value="Chromosome 10"/>
</dbReference>
<keyword evidence="2" id="KW-0732">Signal</keyword>
<reference evidence="3 4" key="1">
    <citation type="journal article" date="2009" name="PLoS Genet.">
        <title>The genome of Nectria haematococca: contribution of supernumerary chromosomes to gene expansion.</title>
        <authorList>
            <person name="Coleman J.J."/>
            <person name="Rounsley S.D."/>
            <person name="Rodriguez-Carres M."/>
            <person name="Kuo A."/>
            <person name="Wasmann C.C."/>
            <person name="Grimwood J."/>
            <person name="Schmutz J."/>
            <person name="Taga M."/>
            <person name="White G.J."/>
            <person name="Zhou S."/>
            <person name="Schwartz D.C."/>
            <person name="Freitag M."/>
            <person name="Ma L.J."/>
            <person name="Danchin E.G."/>
            <person name="Henrissat B."/>
            <person name="Coutinho P.M."/>
            <person name="Nelson D.R."/>
            <person name="Straney D."/>
            <person name="Napoli C.A."/>
            <person name="Barker B.M."/>
            <person name="Gribskov M."/>
            <person name="Rep M."/>
            <person name="Kroken S."/>
            <person name="Molnar I."/>
            <person name="Rensing C."/>
            <person name="Kennell J.C."/>
            <person name="Zamora J."/>
            <person name="Farman M.L."/>
            <person name="Selker E.U."/>
            <person name="Salamov A."/>
            <person name="Shapiro H."/>
            <person name="Pangilinan J."/>
            <person name="Lindquist E."/>
            <person name="Lamers C."/>
            <person name="Grigoriev I.V."/>
            <person name="Geiser D.M."/>
            <person name="Covert S.F."/>
            <person name="Temporini E."/>
            <person name="Vanetten H.D."/>
        </authorList>
    </citation>
    <scope>NUCLEOTIDE SEQUENCE [LARGE SCALE GENOMIC DNA]</scope>
    <source>
        <strain evidence="4">ATCC MYA-4622 / CBS 123669 / FGSC 9596 / NRRL 45880 / 77-13-4</strain>
    </source>
</reference>
<feature type="chain" id="PRO_5002988153" evidence="2">
    <location>
        <begin position="29"/>
        <end position="214"/>
    </location>
</feature>
<accession>C7ZJ49</accession>
<dbReference type="VEuPathDB" id="FungiDB:NECHADRAFT_85360"/>
<protein>
    <submittedName>
        <fullName evidence="3">Uncharacterized protein</fullName>
    </submittedName>
</protein>
<evidence type="ECO:0000313" key="3">
    <source>
        <dbReference type="EMBL" id="EEU36015.1"/>
    </source>
</evidence>
<dbReference type="KEGG" id="nhe:NECHADRAFT_85360"/>
<dbReference type="EMBL" id="GG698932">
    <property type="protein sequence ID" value="EEU36015.1"/>
    <property type="molecule type" value="Genomic_DNA"/>
</dbReference>
<dbReference type="HOGENOM" id="CLU_1289245_0_0_1"/>
<keyword evidence="4" id="KW-1185">Reference proteome</keyword>
<proteinExistence type="predicted"/>
<evidence type="ECO:0000256" key="1">
    <source>
        <dbReference type="SAM" id="MobiDB-lite"/>
    </source>
</evidence>
<dbReference type="RefSeq" id="XP_003041728.1">
    <property type="nucleotide sequence ID" value="XM_003041682.1"/>
</dbReference>
<feature type="signal peptide" evidence="2">
    <location>
        <begin position="1"/>
        <end position="28"/>
    </location>
</feature>
<feature type="region of interest" description="Disordered" evidence="1">
    <location>
        <begin position="188"/>
        <end position="214"/>
    </location>
</feature>
<name>C7ZJ49_FUSV7</name>
<sequence>MAGPAESCRARRWLALFLALFILTLIRSSLVVLTPKLGLGETHSEIEQDEFLHSALGSCVNGTTCKPSESKHGISASRKKVWLKSYHDASSQPAGNTARPERHGNLASSVKNSHAGYKAAVGAPDRLQAPIVCCPLFLETPSMDDKISSLSFPVNIETLQFSTTLFLSPECPSTPLLLLLTSASPVEYEKSPSPAASTCSRPTKEPLPDDGTMP</sequence>
<organism evidence="3 4">
    <name type="scientific">Fusarium vanettenii (strain ATCC MYA-4622 / CBS 123669 / FGSC 9596 / NRRL 45880 / 77-13-4)</name>
    <name type="common">Fusarium solani subsp. pisi</name>
    <dbReference type="NCBI Taxonomy" id="660122"/>
    <lineage>
        <taxon>Eukaryota</taxon>
        <taxon>Fungi</taxon>
        <taxon>Dikarya</taxon>
        <taxon>Ascomycota</taxon>
        <taxon>Pezizomycotina</taxon>
        <taxon>Sordariomycetes</taxon>
        <taxon>Hypocreomycetidae</taxon>
        <taxon>Hypocreales</taxon>
        <taxon>Nectriaceae</taxon>
        <taxon>Fusarium</taxon>
        <taxon>Fusarium solani species complex</taxon>
        <taxon>Fusarium vanettenii</taxon>
    </lineage>
</organism>